<evidence type="ECO:0000313" key="4">
    <source>
        <dbReference type="EMBL" id="SHI87029.1"/>
    </source>
</evidence>
<feature type="domain" description="Mce/MlaD" evidence="3">
    <location>
        <begin position="37"/>
        <end position="113"/>
    </location>
</feature>
<proteinExistence type="predicted"/>
<keyword evidence="2" id="KW-1133">Transmembrane helix</keyword>
<gene>
    <name evidence="4" type="ORF">SAMN05216261_2071</name>
</gene>
<dbReference type="eggNOG" id="COG1463">
    <property type="taxonomic scope" value="Bacteria"/>
</dbReference>
<dbReference type="AlphaFoldDB" id="A0A1M6ENQ7"/>
<dbReference type="STRING" id="1178825.SAMN05216261_2071"/>
<reference evidence="4 5" key="1">
    <citation type="submission" date="2016-11" db="EMBL/GenBank/DDBJ databases">
        <authorList>
            <person name="Jaros S."/>
            <person name="Januszkiewicz K."/>
            <person name="Wedrychowicz H."/>
        </authorList>
    </citation>
    <scope>NUCLEOTIDE SEQUENCE [LARGE SCALE GENOMIC DNA]</scope>
    <source>
        <strain evidence="4 5">CGMCC 1.12213</strain>
    </source>
</reference>
<dbReference type="InterPro" id="IPR003399">
    <property type="entry name" value="Mce/MlaD"/>
</dbReference>
<evidence type="ECO:0000259" key="3">
    <source>
        <dbReference type="Pfam" id="PF02470"/>
    </source>
</evidence>
<evidence type="ECO:0000313" key="5">
    <source>
        <dbReference type="Proteomes" id="UP000184396"/>
    </source>
</evidence>
<keyword evidence="2" id="KW-0812">Transmembrane</keyword>
<dbReference type="PANTHER" id="PTHR33371">
    <property type="entry name" value="INTERMEMBRANE PHOSPHOLIPID TRANSPORT SYSTEM BINDING PROTEIN MLAD-RELATED"/>
    <property type="match status" value="1"/>
</dbReference>
<dbReference type="EMBL" id="FQYK01000004">
    <property type="protein sequence ID" value="SHI87029.1"/>
    <property type="molecule type" value="Genomic_DNA"/>
</dbReference>
<accession>A0A1M6ENQ7</accession>
<dbReference type="OrthoDB" id="9769132at2"/>
<keyword evidence="2" id="KW-0472">Membrane</keyword>
<dbReference type="PANTHER" id="PTHR33371:SF4">
    <property type="entry name" value="INTERMEMBRANE PHOSPHOLIPID TRANSPORT SYSTEM BINDING PROTEIN MLAD"/>
    <property type="match status" value="1"/>
</dbReference>
<evidence type="ECO:0000256" key="2">
    <source>
        <dbReference type="SAM" id="Phobius"/>
    </source>
</evidence>
<feature type="transmembrane region" description="Helical" evidence="2">
    <location>
        <begin position="7"/>
        <end position="27"/>
    </location>
</feature>
<keyword evidence="5" id="KW-1185">Reference proteome</keyword>
<evidence type="ECO:0000256" key="1">
    <source>
        <dbReference type="SAM" id="Coils"/>
    </source>
</evidence>
<protein>
    <submittedName>
        <fullName evidence="4">Phospholipid/cholesterol/gamma-HCH transport system substrate-binding protein</fullName>
    </submittedName>
</protein>
<organism evidence="4 5">
    <name type="scientific">Algibacter luteus</name>
    <dbReference type="NCBI Taxonomy" id="1178825"/>
    <lineage>
        <taxon>Bacteria</taxon>
        <taxon>Pseudomonadati</taxon>
        <taxon>Bacteroidota</taxon>
        <taxon>Flavobacteriia</taxon>
        <taxon>Flavobacteriales</taxon>
        <taxon>Flavobacteriaceae</taxon>
        <taxon>Algibacter</taxon>
    </lineage>
</organism>
<name>A0A1M6ENQ7_9FLAO</name>
<dbReference type="Pfam" id="PF02470">
    <property type="entry name" value="MlaD"/>
    <property type="match status" value="1"/>
</dbReference>
<dbReference type="RefSeq" id="WP_019386409.1">
    <property type="nucleotide sequence ID" value="NZ_ALIH01000002.1"/>
</dbReference>
<keyword evidence="1" id="KW-0175">Coiled coil</keyword>
<sequence length="320" mass="34933">MKISKEVKTGILVLLGIVLFIFGFNYLKGQNLLSSSLTIYTSYNNVEGLVPSTPVTINGLQVGKVTSIGFKGDGSGILQIELSVDSDFKFSKNSKAELYETGLIGGKAIAIIPAFDGAENAQKNDFLEGSVKPGLTALVNQRLTPLQEKIEIMMVGADSLLNNINEVFDEKTKANLRASFAGLNDVIQNFKNTSNSLNSLMASNEEKLNNTLANVDNISSNLNKTTSQLANANLEETIKNLESTIQNFNNISNKIKNGEGSIGKLLEDDGLYNNLEGASLQLEQLLEDMKLNPKRYVHFSLFGKKPKHYDAEGNEIETKD</sequence>
<dbReference type="InterPro" id="IPR052336">
    <property type="entry name" value="MlaD_Phospholipid_Transporter"/>
</dbReference>
<dbReference type="Proteomes" id="UP000184396">
    <property type="component" value="Unassembled WGS sequence"/>
</dbReference>
<feature type="coiled-coil region" evidence="1">
    <location>
        <begin position="215"/>
        <end position="292"/>
    </location>
</feature>